<evidence type="ECO:0000256" key="3">
    <source>
        <dbReference type="ARBA" id="ARBA00023295"/>
    </source>
</evidence>
<protein>
    <recommendedName>
        <fullName evidence="4">Mannosylglycerate hydrolase MGH1-like glycoside hydrolase domain-containing protein</fullName>
    </recommendedName>
</protein>
<evidence type="ECO:0000256" key="1">
    <source>
        <dbReference type="ARBA" id="ARBA00010833"/>
    </source>
</evidence>
<sequence>MKQEDYINPDSLTQKACNILKLNDRGGYTVPTACLYPYQWNWDSAICALGWHHFDEARAWNEIRMLLKGQWANGMLPHIIFHQESSDYFPNSDVWDVPEACFQKGMEHPRTSGISQPPVLATCVRKIWEAGNKSLIKSSEIKQICIKILDWHRWFWDSRDPENIGLVSILHPWESGMDNSPAWDKSLARVPSTQNSSYKRQDTSLIDSSQRPLQKEYDRYLYLLEKLKNEDYDSKKVSKEFPFRVIDIGLNSILHRSNLDLLAIFEQFGMLSECLELNQRIDLTREAFGELWDPLDEHFYNRDEISGELIRVSTSACFLPLFGQLASDEQVLKMASTLEKWMKQELLLVPSTSPFDTKYEPQRYWRGPIWPHVNWMICEGLKDNGYYDLSEKIRMQTLGLISKLGFYEYYHPLGKSGLGGSSFSWTAAVYLIWCKAE</sequence>
<dbReference type="PANTHER" id="PTHR10412:SF11">
    <property type="entry name" value="MANNOSYL-OLIGOSACCHARIDE GLUCOSIDASE"/>
    <property type="match status" value="1"/>
</dbReference>
<organism evidence="5">
    <name type="scientific">uncultured delta proteobacterium HF0130_20J24</name>
    <dbReference type="NCBI Taxonomy" id="710829"/>
    <lineage>
        <taxon>Bacteria</taxon>
        <taxon>Deltaproteobacteria</taxon>
        <taxon>environmental samples</taxon>
    </lineage>
</organism>
<comment type="similarity">
    <text evidence="1">Belongs to the glycosyl hydrolase 63 family.</text>
</comment>
<keyword evidence="3" id="KW-0326">Glycosidase</keyword>
<dbReference type="InterPro" id="IPR004888">
    <property type="entry name" value="Glycoside_hydrolase_63"/>
</dbReference>
<feature type="domain" description="Mannosylglycerate hydrolase MGH1-like glycoside hydrolase" evidence="4">
    <location>
        <begin position="36"/>
        <end position="426"/>
    </location>
</feature>
<proteinExistence type="inferred from homology"/>
<evidence type="ECO:0000313" key="5">
    <source>
        <dbReference type="EMBL" id="ADI19214.1"/>
    </source>
</evidence>
<dbReference type="Pfam" id="PF22422">
    <property type="entry name" value="MGH1-like_GH"/>
    <property type="match status" value="1"/>
</dbReference>
<dbReference type="InterPro" id="IPR012341">
    <property type="entry name" value="6hp_glycosidase-like_sf"/>
</dbReference>
<evidence type="ECO:0000256" key="2">
    <source>
        <dbReference type="ARBA" id="ARBA00022801"/>
    </source>
</evidence>
<dbReference type="InterPro" id="IPR008928">
    <property type="entry name" value="6-hairpin_glycosidase_sf"/>
</dbReference>
<dbReference type="Gene3D" id="1.50.10.10">
    <property type="match status" value="1"/>
</dbReference>
<dbReference type="GO" id="GO:0009311">
    <property type="term" value="P:oligosaccharide metabolic process"/>
    <property type="evidence" value="ECO:0007669"/>
    <property type="project" value="InterPro"/>
</dbReference>
<dbReference type="InterPro" id="IPR054491">
    <property type="entry name" value="MGH1-like_GH"/>
</dbReference>
<dbReference type="PANTHER" id="PTHR10412">
    <property type="entry name" value="MANNOSYL-OLIGOSACCHARIDE GLUCOSIDASE"/>
    <property type="match status" value="1"/>
</dbReference>
<evidence type="ECO:0000259" key="4">
    <source>
        <dbReference type="Pfam" id="PF22422"/>
    </source>
</evidence>
<keyword evidence="2" id="KW-0378">Hydrolase</keyword>
<dbReference type="GO" id="GO:0004573">
    <property type="term" value="F:Glc3Man9GlcNAc2 oligosaccharide glucosidase activity"/>
    <property type="evidence" value="ECO:0007669"/>
    <property type="project" value="InterPro"/>
</dbReference>
<dbReference type="SUPFAM" id="SSF48208">
    <property type="entry name" value="Six-hairpin glycosidases"/>
    <property type="match status" value="1"/>
</dbReference>
<dbReference type="CAZy" id="GH63">
    <property type="family name" value="Glycoside Hydrolase Family 63"/>
</dbReference>
<dbReference type="AlphaFoldDB" id="E0XXS3"/>
<dbReference type="EMBL" id="GU474913">
    <property type="protein sequence ID" value="ADI19214.1"/>
    <property type="molecule type" value="Genomic_DNA"/>
</dbReference>
<reference evidence="5" key="1">
    <citation type="journal article" date="2011" name="Environ. Microbiol.">
        <title>Time-series analyses of Monterey Bay coastal microbial picoplankton using a 'genome proxy' microarray.</title>
        <authorList>
            <person name="Rich V.I."/>
            <person name="Pham V.D."/>
            <person name="Eppley J."/>
            <person name="Shi Y."/>
            <person name="DeLong E.F."/>
        </authorList>
    </citation>
    <scope>NUCLEOTIDE SEQUENCE</scope>
</reference>
<name>E0XXS3_9DELT</name>
<dbReference type="GO" id="GO:0006487">
    <property type="term" value="P:protein N-linked glycosylation"/>
    <property type="evidence" value="ECO:0007669"/>
    <property type="project" value="TreeGrafter"/>
</dbReference>
<accession>E0XXS3</accession>